<dbReference type="RefSeq" id="WP_092684843.1">
    <property type="nucleotide sequence ID" value="NZ_FNMZ01000010.1"/>
</dbReference>
<sequence length="209" mass="21771">MPDRDAPTDPPFDPPSPEALGLAEPGPLEGELLVAMPGMGDPRFTQSVIFLCAHGDEGAMGLIVNKRAEGLSFADLLRQVGVNPGEQAAGLAVHFGGPVERARGFVLHSDDWEAPGATKPLPRGLALTATVDILRDISAGRGPRQAVLALGYAGWAPGQLEAELQANGWLTCPSDSELVFGEADEAKWETAMRKIGVDPALLSSKGGSA</sequence>
<dbReference type="AlphaFoldDB" id="A0A1H3EH16"/>
<dbReference type="STRING" id="356660.SAMN05444336_11028"/>
<gene>
    <name evidence="4" type="ORF">SAMN05444336_11028</name>
</gene>
<dbReference type="GO" id="GO:0005829">
    <property type="term" value="C:cytosol"/>
    <property type="evidence" value="ECO:0007669"/>
    <property type="project" value="TreeGrafter"/>
</dbReference>
<dbReference type="Proteomes" id="UP000199118">
    <property type="component" value="Unassembled WGS sequence"/>
</dbReference>
<evidence type="ECO:0000256" key="2">
    <source>
        <dbReference type="HAMAP-Rule" id="MF_00758"/>
    </source>
</evidence>
<dbReference type="Pfam" id="PF02622">
    <property type="entry name" value="DUF179"/>
    <property type="match status" value="1"/>
</dbReference>
<dbReference type="SUPFAM" id="SSF143456">
    <property type="entry name" value="VC0467-like"/>
    <property type="match status" value="1"/>
</dbReference>
<dbReference type="Gene3D" id="3.40.1740.10">
    <property type="entry name" value="VC0467-like"/>
    <property type="match status" value="1"/>
</dbReference>
<feature type="region of interest" description="Disordered" evidence="3">
    <location>
        <begin position="1"/>
        <end position="24"/>
    </location>
</feature>
<protein>
    <recommendedName>
        <fullName evidence="2">UPF0301 protein SAMN05444336_11028</fullName>
    </recommendedName>
</protein>
<name>A0A1H3EH16_9RHOB</name>
<dbReference type="PANTHER" id="PTHR30327">
    <property type="entry name" value="UNCHARACTERIZED PROTEIN YQGE"/>
    <property type="match status" value="1"/>
</dbReference>
<dbReference type="EMBL" id="FNMZ01000010">
    <property type="protein sequence ID" value="SDX78063.1"/>
    <property type="molecule type" value="Genomic_DNA"/>
</dbReference>
<accession>A0A1H3EH16</accession>
<feature type="compositionally biased region" description="Pro residues" evidence="3">
    <location>
        <begin position="8"/>
        <end position="17"/>
    </location>
</feature>
<comment type="similarity">
    <text evidence="1 2">Belongs to the UPF0301 (AlgH) family.</text>
</comment>
<evidence type="ECO:0000313" key="4">
    <source>
        <dbReference type="EMBL" id="SDX78063.1"/>
    </source>
</evidence>
<evidence type="ECO:0000313" key="5">
    <source>
        <dbReference type="Proteomes" id="UP000199118"/>
    </source>
</evidence>
<proteinExistence type="inferred from homology"/>
<evidence type="ECO:0000256" key="1">
    <source>
        <dbReference type="ARBA" id="ARBA00009600"/>
    </source>
</evidence>
<organism evidence="4 5">
    <name type="scientific">Albimonas donghaensis</name>
    <dbReference type="NCBI Taxonomy" id="356660"/>
    <lineage>
        <taxon>Bacteria</taxon>
        <taxon>Pseudomonadati</taxon>
        <taxon>Pseudomonadota</taxon>
        <taxon>Alphaproteobacteria</taxon>
        <taxon>Rhodobacterales</taxon>
        <taxon>Paracoccaceae</taxon>
        <taxon>Albimonas</taxon>
    </lineage>
</organism>
<dbReference type="HAMAP" id="MF_00758">
    <property type="entry name" value="UPF0301"/>
    <property type="match status" value="1"/>
</dbReference>
<evidence type="ECO:0000256" key="3">
    <source>
        <dbReference type="SAM" id="MobiDB-lite"/>
    </source>
</evidence>
<dbReference type="InterPro" id="IPR003774">
    <property type="entry name" value="AlgH-like"/>
</dbReference>
<keyword evidence="5" id="KW-1185">Reference proteome</keyword>
<dbReference type="OrthoDB" id="9807486at2"/>
<dbReference type="NCBIfam" id="NF001268">
    <property type="entry name" value="PRK00228.1-4"/>
    <property type="match status" value="1"/>
</dbReference>
<reference evidence="4 5" key="1">
    <citation type="submission" date="2016-10" db="EMBL/GenBank/DDBJ databases">
        <authorList>
            <person name="de Groot N.N."/>
        </authorList>
    </citation>
    <scope>NUCLEOTIDE SEQUENCE [LARGE SCALE GENOMIC DNA]</scope>
    <source>
        <strain evidence="4 5">DSM 17890</strain>
    </source>
</reference>
<dbReference type="PANTHER" id="PTHR30327:SF1">
    <property type="entry name" value="UPF0301 PROTEIN YQGE"/>
    <property type="match status" value="1"/>
</dbReference>